<organism evidence="2 3">
    <name type="scientific">Melanomma pulvis-pyrius CBS 109.77</name>
    <dbReference type="NCBI Taxonomy" id="1314802"/>
    <lineage>
        <taxon>Eukaryota</taxon>
        <taxon>Fungi</taxon>
        <taxon>Dikarya</taxon>
        <taxon>Ascomycota</taxon>
        <taxon>Pezizomycotina</taxon>
        <taxon>Dothideomycetes</taxon>
        <taxon>Pleosporomycetidae</taxon>
        <taxon>Pleosporales</taxon>
        <taxon>Melanommataceae</taxon>
        <taxon>Melanomma</taxon>
    </lineage>
</organism>
<reference evidence="2" key="1">
    <citation type="journal article" date="2020" name="Stud. Mycol.">
        <title>101 Dothideomycetes genomes: a test case for predicting lifestyles and emergence of pathogens.</title>
        <authorList>
            <person name="Haridas S."/>
            <person name="Albert R."/>
            <person name="Binder M."/>
            <person name="Bloem J."/>
            <person name="Labutti K."/>
            <person name="Salamov A."/>
            <person name="Andreopoulos B."/>
            <person name="Baker S."/>
            <person name="Barry K."/>
            <person name="Bills G."/>
            <person name="Bluhm B."/>
            <person name="Cannon C."/>
            <person name="Castanera R."/>
            <person name="Culley D."/>
            <person name="Daum C."/>
            <person name="Ezra D."/>
            <person name="Gonzalez J."/>
            <person name="Henrissat B."/>
            <person name="Kuo A."/>
            <person name="Liang C."/>
            <person name="Lipzen A."/>
            <person name="Lutzoni F."/>
            <person name="Magnuson J."/>
            <person name="Mondo S."/>
            <person name="Nolan M."/>
            <person name="Ohm R."/>
            <person name="Pangilinan J."/>
            <person name="Park H.-J."/>
            <person name="Ramirez L."/>
            <person name="Alfaro M."/>
            <person name="Sun H."/>
            <person name="Tritt A."/>
            <person name="Yoshinaga Y."/>
            <person name="Zwiers L.-H."/>
            <person name="Turgeon B."/>
            <person name="Goodwin S."/>
            <person name="Spatafora J."/>
            <person name="Crous P."/>
            <person name="Grigoriev I."/>
        </authorList>
    </citation>
    <scope>NUCLEOTIDE SEQUENCE</scope>
    <source>
        <strain evidence="2">CBS 109.77</strain>
    </source>
</reference>
<keyword evidence="3" id="KW-1185">Reference proteome</keyword>
<evidence type="ECO:0000256" key="1">
    <source>
        <dbReference type="SAM" id="MobiDB-lite"/>
    </source>
</evidence>
<gene>
    <name evidence="2" type="ORF">K505DRAFT_332378</name>
</gene>
<feature type="region of interest" description="Disordered" evidence="1">
    <location>
        <begin position="61"/>
        <end position="88"/>
    </location>
</feature>
<dbReference type="EMBL" id="MU001760">
    <property type="protein sequence ID" value="KAF2799690.1"/>
    <property type="molecule type" value="Genomic_DNA"/>
</dbReference>
<proteinExistence type="predicted"/>
<evidence type="ECO:0000313" key="2">
    <source>
        <dbReference type="EMBL" id="KAF2799690.1"/>
    </source>
</evidence>
<sequence>MAKTKWSFVGGHKKLFIRIPRKIWNEELANFSPHHSVANNATPSALTLPCLNLKISQQLPKITKKRARSPGTKNSKNSVEEEEKDTPWPPIRCKTPLYRFHPPGPNHAKNEISLEAPCLQRTCRSCMKRHPQLIDEPVSRPVSRPAIEPLSQVIDPQLLEWSPSKVYETETSKESGVSKGDEKRRINNLSVHGLLSPALQPVNAHTCITPYADSHILPSSALQVRYDVFLPIRQVNKVVSPPVSAKSRWRTEPRRRYTAVLKFRSQEGRKRFGEVMARYPARGILKLGSEDGRGVRGRARVGVETEGGGGGGEGGSRKVRKVRFRHRVRLVFGSVEGRRRFREVVGR</sequence>
<evidence type="ECO:0000313" key="3">
    <source>
        <dbReference type="Proteomes" id="UP000799757"/>
    </source>
</evidence>
<dbReference type="Proteomes" id="UP000799757">
    <property type="component" value="Unassembled WGS sequence"/>
</dbReference>
<protein>
    <submittedName>
        <fullName evidence="2">Uncharacterized protein</fullName>
    </submittedName>
</protein>
<dbReference type="OrthoDB" id="3777700at2759"/>
<name>A0A6A6XTA6_9PLEO</name>
<dbReference type="AlphaFoldDB" id="A0A6A6XTA6"/>
<accession>A0A6A6XTA6</accession>